<organism evidence="1 2">
    <name type="scientific">Micromonospora purpureochromogenes</name>
    <dbReference type="NCBI Taxonomy" id="47872"/>
    <lineage>
        <taxon>Bacteria</taxon>
        <taxon>Bacillati</taxon>
        <taxon>Actinomycetota</taxon>
        <taxon>Actinomycetes</taxon>
        <taxon>Micromonosporales</taxon>
        <taxon>Micromonosporaceae</taxon>
        <taxon>Micromonospora</taxon>
    </lineage>
</organism>
<evidence type="ECO:0000313" key="1">
    <source>
        <dbReference type="EMBL" id="SCF29065.1"/>
    </source>
</evidence>
<name>A0A1C4Z7X7_9ACTN</name>
<dbReference type="Gene3D" id="3.30.870.10">
    <property type="entry name" value="Endonuclease Chain A"/>
    <property type="match status" value="1"/>
</dbReference>
<dbReference type="EMBL" id="LT607410">
    <property type="protein sequence ID" value="SCF29065.1"/>
    <property type="molecule type" value="Genomic_DNA"/>
</dbReference>
<dbReference type="Proteomes" id="UP000198228">
    <property type="component" value="Chromosome I"/>
</dbReference>
<dbReference type="AlphaFoldDB" id="A0A1C4Z7X7"/>
<sequence length="506" mass="53295">MIVLLPVSRFRVPYDLARGKPYSRLEHMVLNAVADGGATLRSLAEAFRVHDRLLVQAVVTLVNAGWVAVQGGPQASFVLTGAGHEAVSGDREPVSVIVETARPGIVVMERHSGQVARQSEARSYRRDDLTEVWDTAPRIGTRIVRDSVDEAQVQKLLHREAGEWVRRIGRIEEISRDAHWLPLDVDIDAKQVLGLPPPWRHALTAPALAAAATAAGGSPRPLATPRSAARPARRRFLRVTDEDRVHRRGTTVLLAADDVLRGEQAHASALAQALQSARTSVALAIPRLDGPDVFEALAAGCSDAVTRGVRVDLLVGSTAGDPAALTAVANRIGYGADARRGRELLRTRVTGSGASLLLWDRGPGQLVGVVTGHGWVGATAGSPHAAGVKVLSPALCADLARAVASLWTGRSGDDFAGEPIRWRHLADGVEEEAARSQDAAVDGTATTAELLVDEECLAEDDVLADDAAVGLYVPDPAGGDAGRRGVQLIVRGPGAQLVRAAPGAPG</sequence>
<dbReference type="SUPFAM" id="SSF46785">
    <property type="entry name" value="Winged helix' DNA-binding domain"/>
    <property type="match status" value="1"/>
</dbReference>
<reference evidence="1 2" key="1">
    <citation type="submission" date="2016-06" db="EMBL/GenBank/DDBJ databases">
        <authorList>
            <person name="Kjaerup R.B."/>
            <person name="Dalgaard T.S."/>
            <person name="Juul-Madsen H.R."/>
        </authorList>
    </citation>
    <scope>NUCLEOTIDE SEQUENCE [LARGE SCALE GENOMIC DNA]</scope>
    <source>
        <strain evidence="1 2">DSM 43821</strain>
    </source>
</reference>
<proteinExistence type="predicted"/>
<gene>
    <name evidence="1" type="ORF">GA0074696_4133</name>
</gene>
<dbReference type="InterPro" id="IPR036390">
    <property type="entry name" value="WH_DNA-bd_sf"/>
</dbReference>
<dbReference type="SUPFAM" id="SSF56024">
    <property type="entry name" value="Phospholipase D/nuclease"/>
    <property type="match status" value="1"/>
</dbReference>
<evidence type="ECO:0000313" key="2">
    <source>
        <dbReference type="Proteomes" id="UP000198228"/>
    </source>
</evidence>
<dbReference type="RefSeq" id="WP_088962595.1">
    <property type="nucleotide sequence ID" value="NZ_LT607410.1"/>
</dbReference>
<accession>A0A1C4Z7X7</accession>
<protein>
    <submittedName>
        <fullName evidence="1">Uncharacterized protein</fullName>
    </submittedName>
</protein>